<sequence length="53" mass="6129">MSQAQGHTIYKSNSEHVPLYLGSIRIILIQNDHSAPKSCWIILIQYDRYLIVT</sequence>
<dbReference type="Proteomes" id="UP001281614">
    <property type="component" value="Unassembled WGS sequence"/>
</dbReference>
<dbReference type="AlphaFoldDB" id="A0AAD9Y1H0"/>
<organism evidence="1 2">
    <name type="scientific">Colletotrichum kahawae</name>
    <name type="common">Coffee berry disease fungus</name>
    <dbReference type="NCBI Taxonomy" id="34407"/>
    <lineage>
        <taxon>Eukaryota</taxon>
        <taxon>Fungi</taxon>
        <taxon>Dikarya</taxon>
        <taxon>Ascomycota</taxon>
        <taxon>Pezizomycotina</taxon>
        <taxon>Sordariomycetes</taxon>
        <taxon>Hypocreomycetidae</taxon>
        <taxon>Glomerellales</taxon>
        <taxon>Glomerellaceae</taxon>
        <taxon>Colletotrichum</taxon>
        <taxon>Colletotrichum gloeosporioides species complex</taxon>
    </lineage>
</organism>
<evidence type="ECO:0000313" key="2">
    <source>
        <dbReference type="Proteomes" id="UP001281614"/>
    </source>
</evidence>
<gene>
    <name evidence="1" type="ORF">CKAH01_19051</name>
</gene>
<keyword evidence="2" id="KW-1185">Reference proteome</keyword>
<dbReference type="EMBL" id="VYYT01000562">
    <property type="protein sequence ID" value="KAK2731765.1"/>
    <property type="molecule type" value="Genomic_DNA"/>
</dbReference>
<proteinExistence type="predicted"/>
<name>A0AAD9Y1H0_COLKA</name>
<comment type="caution">
    <text evidence="1">The sequence shown here is derived from an EMBL/GenBank/DDBJ whole genome shotgun (WGS) entry which is preliminary data.</text>
</comment>
<protein>
    <submittedName>
        <fullName evidence="1">Uncharacterized protein</fullName>
    </submittedName>
</protein>
<accession>A0AAD9Y1H0</accession>
<evidence type="ECO:0000313" key="1">
    <source>
        <dbReference type="EMBL" id="KAK2731765.1"/>
    </source>
</evidence>
<reference evidence="1" key="1">
    <citation type="submission" date="2023-02" db="EMBL/GenBank/DDBJ databases">
        <title>Colletotrichum kahawae CIFC_Que2 genome sequencing and assembly.</title>
        <authorList>
            <person name="Baroncelli R."/>
        </authorList>
    </citation>
    <scope>NUCLEOTIDE SEQUENCE</scope>
    <source>
        <strain evidence="1">CIFC_Que2</strain>
    </source>
</reference>